<dbReference type="GO" id="GO:0015112">
    <property type="term" value="F:nitrate transmembrane transporter activity"/>
    <property type="evidence" value="ECO:0007669"/>
    <property type="project" value="InterPro"/>
</dbReference>
<feature type="transmembrane region" description="Helical" evidence="7">
    <location>
        <begin position="195"/>
        <end position="220"/>
    </location>
</feature>
<comment type="subcellular location">
    <subcellularLocation>
        <location evidence="1">Cell membrane</location>
        <topology evidence="1">Multi-pass membrane protein</topology>
    </subcellularLocation>
</comment>
<dbReference type="Proteomes" id="UP000460435">
    <property type="component" value="Unassembled WGS sequence"/>
</dbReference>
<evidence type="ECO:0000256" key="5">
    <source>
        <dbReference type="ARBA" id="ARBA00023063"/>
    </source>
</evidence>
<evidence type="ECO:0000256" key="3">
    <source>
        <dbReference type="ARBA" id="ARBA00022692"/>
    </source>
</evidence>
<dbReference type="RefSeq" id="WP_162452557.1">
    <property type="nucleotide sequence ID" value="NZ_WLZY01000008.1"/>
</dbReference>
<dbReference type="PROSITE" id="PS50850">
    <property type="entry name" value="MFS"/>
    <property type="match status" value="1"/>
</dbReference>
<feature type="transmembrane region" description="Helical" evidence="7">
    <location>
        <begin position="92"/>
        <end position="113"/>
    </location>
</feature>
<dbReference type="EMBL" id="WLZY01000008">
    <property type="protein sequence ID" value="NDL59668.1"/>
    <property type="molecule type" value="Genomic_DNA"/>
</dbReference>
<dbReference type="Pfam" id="PF07690">
    <property type="entry name" value="MFS_1"/>
    <property type="match status" value="1"/>
</dbReference>
<organism evidence="9 10">
    <name type="scientific">Phytoactinopolyspora mesophila</name>
    <dbReference type="NCBI Taxonomy" id="2650750"/>
    <lineage>
        <taxon>Bacteria</taxon>
        <taxon>Bacillati</taxon>
        <taxon>Actinomycetota</taxon>
        <taxon>Actinomycetes</taxon>
        <taxon>Jiangellales</taxon>
        <taxon>Jiangellaceae</taxon>
        <taxon>Phytoactinopolyspora</taxon>
    </lineage>
</organism>
<comment type="caution">
    <text evidence="9">The sequence shown here is derived from an EMBL/GenBank/DDBJ whole genome shotgun (WGS) entry which is preliminary data.</text>
</comment>
<sequence length="387" mass="40033">MLALATTGFTLTFWAWALLGPLGPSLRDRLDLSATQQAVVVAVPVIVGSLGRIPVGALTDRLGARVMFPAVSLLTILPVLYLGHVAESYGELLVGGFFLGLGGTTFAIGVPFVNAWYPPRNRGTALGIFGAGMGGTAIAAFTTVPLTENVGESFPFDLMAIVLAVYAVVAWLMLRDRPGRATSSGGLLARTAATLKIPATAPLALLYAVSFGGFVAFSVYLPTYLRNAFELSQSDASFRTAGFVMLAVIMRPVGGFLSDRLSPVTVLTWAFGAVSCLAVLAAFELDLIPFGTVAFLGMAAALGAGAGAVFTLVARMVRAENVGAVTGFVGAAGGLGGFFPPLVMGVVFTATGSYTWGFILLALTAAAAFAYTATSVRRQASEHTHTD</sequence>
<dbReference type="GO" id="GO:0042128">
    <property type="term" value="P:nitrate assimilation"/>
    <property type="evidence" value="ECO:0007669"/>
    <property type="project" value="UniProtKB-KW"/>
</dbReference>
<evidence type="ECO:0000256" key="7">
    <source>
        <dbReference type="SAM" id="Phobius"/>
    </source>
</evidence>
<dbReference type="SUPFAM" id="SSF103473">
    <property type="entry name" value="MFS general substrate transporter"/>
    <property type="match status" value="1"/>
</dbReference>
<dbReference type="InterPro" id="IPR011701">
    <property type="entry name" value="MFS"/>
</dbReference>
<feature type="transmembrane region" description="Helical" evidence="7">
    <location>
        <begin position="289"/>
        <end position="313"/>
    </location>
</feature>
<feature type="transmembrane region" description="Helical" evidence="7">
    <location>
        <begin position="325"/>
        <end position="348"/>
    </location>
</feature>
<accession>A0A7K3MB86</accession>
<dbReference type="InterPro" id="IPR036259">
    <property type="entry name" value="MFS_trans_sf"/>
</dbReference>
<feature type="transmembrane region" description="Helical" evidence="7">
    <location>
        <begin position="66"/>
        <end position="86"/>
    </location>
</feature>
<evidence type="ECO:0000256" key="4">
    <source>
        <dbReference type="ARBA" id="ARBA00022989"/>
    </source>
</evidence>
<comment type="similarity">
    <text evidence="2">Belongs to the major facilitator superfamily. Nitrate/nitrite porter (TC 2.A.1.8) family.</text>
</comment>
<dbReference type="Gene3D" id="1.20.1250.20">
    <property type="entry name" value="MFS general substrate transporter like domains"/>
    <property type="match status" value="2"/>
</dbReference>
<keyword evidence="3 7" id="KW-0812">Transmembrane</keyword>
<evidence type="ECO:0000313" key="9">
    <source>
        <dbReference type="EMBL" id="NDL59668.1"/>
    </source>
</evidence>
<keyword evidence="10" id="KW-1185">Reference proteome</keyword>
<dbReference type="InterPro" id="IPR044772">
    <property type="entry name" value="NO3_transporter"/>
</dbReference>
<evidence type="ECO:0000256" key="6">
    <source>
        <dbReference type="ARBA" id="ARBA00023136"/>
    </source>
</evidence>
<dbReference type="GO" id="GO:0005886">
    <property type="term" value="C:plasma membrane"/>
    <property type="evidence" value="ECO:0007669"/>
    <property type="project" value="UniProtKB-SubCell"/>
</dbReference>
<feature type="transmembrane region" description="Helical" evidence="7">
    <location>
        <begin position="354"/>
        <end position="373"/>
    </location>
</feature>
<keyword evidence="4 7" id="KW-1133">Transmembrane helix</keyword>
<keyword evidence="5" id="KW-0534">Nitrate assimilation</keyword>
<dbReference type="AlphaFoldDB" id="A0A7K3MB86"/>
<evidence type="ECO:0000256" key="2">
    <source>
        <dbReference type="ARBA" id="ARBA00008432"/>
    </source>
</evidence>
<feature type="transmembrane region" description="Helical" evidence="7">
    <location>
        <begin position="264"/>
        <end position="283"/>
    </location>
</feature>
<evidence type="ECO:0000256" key="1">
    <source>
        <dbReference type="ARBA" id="ARBA00004651"/>
    </source>
</evidence>
<feature type="transmembrane region" description="Helical" evidence="7">
    <location>
        <begin position="156"/>
        <end position="174"/>
    </location>
</feature>
<name>A0A7K3MB86_9ACTN</name>
<reference evidence="9 10" key="1">
    <citation type="submission" date="2019-11" db="EMBL/GenBank/DDBJ databases">
        <authorList>
            <person name="Li X.-J."/>
            <person name="Feng X.-M."/>
        </authorList>
    </citation>
    <scope>NUCLEOTIDE SEQUENCE [LARGE SCALE GENOMIC DNA]</scope>
    <source>
        <strain evidence="9 10">XMNu-373</strain>
    </source>
</reference>
<evidence type="ECO:0000313" key="10">
    <source>
        <dbReference type="Proteomes" id="UP000460435"/>
    </source>
</evidence>
<dbReference type="InterPro" id="IPR020846">
    <property type="entry name" value="MFS_dom"/>
</dbReference>
<keyword evidence="6 7" id="KW-0472">Membrane</keyword>
<dbReference type="PANTHER" id="PTHR23515">
    <property type="entry name" value="HIGH-AFFINITY NITRATE TRANSPORTER 2.3"/>
    <property type="match status" value="1"/>
</dbReference>
<protein>
    <submittedName>
        <fullName evidence="9">MFS transporter</fullName>
    </submittedName>
</protein>
<feature type="domain" description="Major facilitator superfamily (MFS) profile" evidence="8">
    <location>
        <begin position="1"/>
        <end position="380"/>
    </location>
</feature>
<feature type="transmembrane region" description="Helical" evidence="7">
    <location>
        <begin position="33"/>
        <end position="54"/>
    </location>
</feature>
<feature type="transmembrane region" description="Helical" evidence="7">
    <location>
        <begin position="125"/>
        <end position="144"/>
    </location>
</feature>
<gene>
    <name evidence="9" type="ORF">F7O44_21585</name>
</gene>
<feature type="transmembrane region" description="Helical" evidence="7">
    <location>
        <begin position="240"/>
        <end position="257"/>
    </location>
</feature>
<evidence type="ECO:0000259" key="8">
    <source>
        <dbReference type="PROSITE" id="PS50850"/>
    </source>
</evidence>
<proteinExistence type="inferred from homology"/>